<keyword evidence="2" id="KW-1185">Reference proteome</keyword>
<sequence length="100" mass="10867">EGILRILDELELRGVPGHQLMHVLNRDILTPSVASALAGVSPPQAHAQANLSRLMLGNPRSVGARAQRLAPHPPLYYPRARRAKMTRSCARDVMTPASAE</sequence>
<feature type="non-terminal residue" evidence="1">
    <location>
        <position position="100"/>
    </location>
</feature>
<reference evidence="1" key="1">
    <citation type="journal article" date="2024" name="Antonie Van Leeuwenhoek">
        <title>Isoptericola haloaureus sp. nov., a dimorphic actinobacterium isolated from mangrove sediments of southeast India, implicating biosaline agricultural significance through nitrogen fixation and salt tolerance genes.</title>
        <authorList>
            <person name="Prathaban M."/>
            <person name="Prathiviraj R."/>
            <person name="Ravichandran M."/>
            <person name="Natarajan S.D."/>
            <person name="Sobanaa M."/>
            <person name="Hari Krishna Kumar S."/>
            <person name="Chandrasekar V."/>
            <person name="Selvin J."/>
        </authorList>
    </citation>
    <scope>NUCLEOTIDE SEQUENCE</scope>
    <source>
        <strain evidence="1">MP1014</strain>
    </source>
</reference>
<dbReference type="EMBL" id="JBAGLP010000039">
    <property type="protein sequence ID" value="MEG3613532.1"/>
    <property type="molecule type" value="Genomic_DNA"/>
</dbReference>
<feature type="non-terminal residue" evidence="1">
    <location>
        <position position="1"/>
    </location>
</feature>
<reference evidence="1" key="2">
    <citation type="submission" date="2024-02" db="EMBL/GenBank/DDBJ databases">
        <authorList>
            <person name="Prathaban M."/>
            <person name="Mythili R."/>
            <person name="Sharmila Devi N."/>
            <person name="Sobanaa M."/>
            <person name="Prathiviraj R."/>
            <person name="Selvin J."/>
        </authorList>
    </citation>
    <scope>NUCLEOTIDE SEQUENCE</scope>
    <source>
        <strain evidence="1">MP1014</strain>
    </source>
</reference>
<name>A0ABU7Z246_9MICO</name>
<gene>
    <name evidence="1" type="ORF">V5O49_00140</name>
</gene>
<proteinExistence type="predicted"/>
<protein>
    <submittedName>
        <fullName evidence="1">Uncharacterized protein</fullName>
    </submittedName>
</protein>
<evidence type="ECO:0000313" key="2">
    <source>
        <dbReference type="Proteomes" id="UP001310387"/>
    </source>
</evidence>
<dbReference type="Proteomes" id="UP001310387">
    <property type="component" value="Unassembled WGS sequence"/>
</dbReference>
<evidence type="ECO:0000313" key="1">
    <source>
        <dbReference type="EMBL" id="MEG3613532.1"/>
    </source>
</evidence>
<comment type="caution">
    <text evidence="1">The sequence shown here is derived from an EMBL/GenBank/DDBJ whole genome shotgun (WGS) entry which is preliminary data.</text>
</comment>
<organism evidence="1 2">
    <name type="scientific">Isoptericola haloaureus</name>
    <dbReference type="NCBI Taxonomy" id="1542902"/>
    <lineage>
        <taxon>Bacteria</taxon>
        <taxon>Bacillati</taxon>
        <taxon>Actinomycetota</taxon>
        <taxon>Actinomycetes</taxon>
        <taxon>Micrococcales</taxon>
        <taxon>Promicromonosporaceae</taxon>
        <taxon>Isoptericola</taxon>
    </lineage>
</organism>
<accession>A0ABU7Z246</accession>